<dbReference type="AlphaFoldDB" id="A0AA40DIJ4"/>
<reference evidence="1" key="1">
    <citation type="submission" date="2023-06" db="EMBL/GenBank/DDBJ databases">
        <title>Genome-scale phylogeny and comparative genomics of the fungal order Sordariales.</title>
        <authorList>
            <consortium name="Lawrence Berkeley National Laboratory"/>
            <person name="Hensen N."/>
            <person name="Bonometti L."/>
            <person name="Westerberg I."/>
            <person name="Brannstrom I.O."/>
            <person name="Guillou S."/>
            <person name="Cros-Aarteil S."/>
            <person name="Calhoun S."/>
            <person name="Haridas S."/>
            <person name="Kuo A."/>
            <person name="Mondo S."/>
            <person name="Pangilinan J."/>
            <person name="Riley R."/>
            <person name="LaButti K."/>
            <person name="Andreopoulos B."/>
            <person name="Lipzen A."/>
            <person name="Chen C."/>
            <person name="Yanf M."/>
            <person name="Daum C."/>
            <person name="Ng V."/>
            <person name="Clum A."/>
            <person name="Steindorff A."/>
            <person name="Ohm R."/>
            <person name="Martin F."/>
            <person name="Silar P."/>
            <person name="Natvig D."/>
            <person name="Lalanne C."/>
            <person name="Gautier V."/>
            <person name="Ament-velasquez S.L."/>
            <person name="Kruys A."/>
            <person name="Hutchinson M.I."/>
            <person name="Powell A.J."/>
            <person name="Barry K."/>
            <person name="Miller A.N."/>
            <person name="Grigoriev I.V."/>
            <person name="Debuchy R."/>
            <person name="Gladieux P."/>
            <person name="Thoren M.H."/>
            <person name="Johannesson H."/>
        </authorList>
    </citation>
    <scope>NUCLEOTIDE SEQUENCE</scope>
    <source>
        <strain evidence="1">SMH2392-1A</strain>
    </source>
</reference>
<name>A0AA40DIJ4_9PEZI</name>
<keyword evidence="2" id="KW-1185">Reference proteome</keyword>
<proteinExistence type="predicted"/>
<dbReference type="GeneID" id="85330186"/>
<evidence type="ECO:0000313" key="1">
    <source>
        <dbReference type="EMBL" id="KAK0702022.1"/>
    </source>
</evidence>
<dbReference type="RefSeq" id="XP_060289686.1">
    <property type="nucleotide sequence ID" value="XM_060446916.1"/>
</dbReference>
<comment type="caution">
    <text evidence="1">The sequence shown here is derived from an EMBL/GenBank/DDBJ whole genome shotgun (WGS) entry which is preliminary data.</text>
</comment>
<sequence length="246" mass="26953">MPGIDEAQLFGGRSPLSVNASNEDKERWRRTTVEYAKYLTALHADDIYVGNDLNNLPGPVPAEKLLTEFMKFLVAKAGEEARPASAGTLPCVCKQLNLLLGRPDATCLQGVNKVVCFSLGTFNNVREGGNYPAAEDPSEPYYFNGAAQVLRRHVAAFHIAALIQGGYLKVDWNTLVYSPRPELPVRKIVTHRSEPAACIWSGKGQPVEGNTPAAGVEALRDLYTKHDRNGKPPHTMGEDARVYLHV</sequence>
<protein>
    <submittedName>
        <fullName evidence="1">Uncharacterized protein</fullName>
    </submittedName>
</protein>
<dbReference type="EMBL" id="JAUIRO010000009">
    <property type="protein sequence ID" value="KAK0702022.1"/>
    <property type="molecule type" value="Genomic_DNA"/>
</dbReference>
<organism evidence="1 2">
    <name type="scientific">Lasiosphaeria miniovina</name>
    <dbReference type="NCBI Taxonomy" id="1954250"/>
    <lineage>
        <taxon>Eukaryota</taxon>
        <taxon>Fungi</taxon>
        <taxon>Dikarya</taxon>
        <taxon>Ascomycota</taxon>
        <taxon>Pezizomycotina</taxon>
        <taxon>Sordariomycetes</taxon>
        <taxon>Sordariomycetidae</taxon>
        <taxon>Sordariales</taxon>
        <taxon>Lasiosphaeriaceae</taxon>
        <taxon>Lasiosphaeria</taxon>
    </lineage>
</organism>
<evidence type="ECO:0000313" key="2">
    <source>
        <dbReference type="Proteomes" id="UP001172101"/>
    </source>
</evidence>
<dbReference type="Proteomes" id="UP001172101">
    <property type="component" value="Unassembled WGS sequence"/>
</dbReference>
<accession>A0AA40DIJ4</accession>
<gene>
    <name evidence="1" type="ORF">B0T26DRAFT_796059</name>
</gene>